<proteinExistence type="inferred from homology"/>
<organism evidence="2 3">
    <name type="scientific">Morus notabilis</name>
    <dbReference type="NCBI Taxonomy" id="981085"/>
    <lineage>
        <taxon>Eukaryota</taxon>
        <taxon>Viridiplantae</taxon>
        <taxon>Streptophyta</taxon>
        <taxon>Embryophyta</taxon>
        <taxon>Tracheophyta</taxon>
        <taxon>Spermatophyta</taxon>
        <taxon>Magnoliopsida</taxon>
        <taxon>eudicotyledons</taxon>
        <taxon>Gunneridae</taxon>
        <taxon>Pentapetalae</taxon>
        <taxon>rosids</taxon>
        <taxon>fabids</taxon>
        <taxon>Rosales</taxon>
        <taxon>Moraceae</taxon>
        <taxon>Moreae</taxon>
        <taxon>Morus</taxon>
    </lineage>
</organism>
<keyword evidence="3" id="KW-1185">Reference proteome</keyword>
<dbReference type="EMBL" id="KE346126">
    <property type="protein sequence ID" value="EXC26992.1"/>
    <property type="molecule type" value="Genomic_DNA"/>
</dbReference>
<reference evidence="3" key="1">
    <citation type="submission" date="2013-01" db="EMBL/GenBank/DDBJ databases">
        <title>Draft Genome Sequence of a Mulberry Tree, Morus notabilis C.K. Schneid.</title>
        <authorList>
            <person name="He N."/>
            <person name="Zhao S."/>
        </authorList>
    </citation>
    <scope>NUCLEOTIDE SEQUENCE</scope>
</reference>
<sequence>MHKFVPSKFEEIFKKHALTHSNALTSEEVSLLLKSNRQPKDYKGWLAAWTEWKILYILCKEKNGLLRKDTVRAVYDGSLFERMEKERLSAKKIE</sequence>
<comment type="similarity">
    <text evidence="1">Belongs to the caleosin family.</text>
</comment>
<dbReference type="AlphaFoldDB" id="W9SUD1"/>
<evidence type="ECO:0000313" key="3">
    <source>
        <dbReference type="Proteomes" id="UP000030645"/>
    </source>
</evidence>
<gene>
    <name evidence="2" type="ORF">L484_003989</name>
</gene>
<dbReference type="GO" id="GO:0005509">
    <property type="term" value="F:calcium ion binding"/>
    <property type="evidence" value="ECO:0007669"/>
    <property type="project" value="TreeGrafter"/>
</dbReference>
<dbReference type="Proteomes" id="UP000030645">
    <property type="component" value="Unassembled WGS sequence"/>
</dbReference>
<dbReference type="PANTHER" id="PTHR31495:SF1">
    <property type="entry name" value="INACTIVE PEROXYGENASE-LIKE PROTEIN-RELATED"/>
    <property type="match status" value="1"/>
</dbReference>
<dbReference type="GO" id="GO:0004497">
    <property type="term" value="F:monooxygenase activity"/>
    <property type="evidence" value="ECO:0007669"/>
    <property type="project" value="TreeGrafter"/>
</dbReference>
<evidence type="ECO:0000256" key="1">
    <source>
        <dbReference type="ARBA" id="ARBA00006765"/>
    </source>
</evidence>
<protein>
    <recommendedName>
        <fullName evidence="4">Peroxygenase 4</fullName>
    </recommendedName>
</protein>
<dbReference type="eggNOG" id="ENOG502QTJ2">
    <property type="taxonomic scope" value="Eukaryota"/>
</dbReference>
<name>W9SUD1_9ROSA</name>
<dbReference type="PANTHER" id="PTHR31495">
    <property type="entry name" value="PEROXYGENASE 3-RELATED"/>
    <property type="match status" value="1"/>
</dbReference>
<dbReference type="Pfam" id="PF05042">
    <property type="entry name" value="Caleosin"/>
    <property type="match status" value="1"/>
</dbReference>
<evidence type="ECO:0000313" key="2">
    <source>
        <dbReference type="EMBL" id="EXC26992.1"/>
    </source>
</evidence>
<dbReference type="STRING" id="981085.W9SUD1"/>
<accession>W9SUD1</accession>
<dbReference type="InterPro" id="IPR007736">
    <property type="entry name" value="Caleosin-related"/>
</dbReference>
<evidence type="ECO:0008006" key="4">
    <source>
        <dbReference type="Google" id="ProtNLM"/>
    </source>
</evidence>